<proteinExistence type="predicted"/>
<dbReference type="Proteomes" id="UP001189429">
    <property type="component" value="Unassembled WGS sequence"/>
</dbReference>
<accession>A0ABN9URK7</accession>
<keyword evidence="2" id="KW-1185">Reference proteome</keyword>
<evidence type="ECO:0000313" key="2">
    <source>
        <dbReference type="Proteomes" id="UP001189429"/>
    </source>
</evidence>
<reference evidence="1" key="1">
    <citation type="submission" date="2023-10" db="EMBL/GenBank/DDBJ databases">
        <authorList>
            <person name="Chen Y."/>
            <person name="Shah S."/>
            <person name="Dougan E. K."/>
            <person name="Thang M."/>
            <person name="Chan C."/>
        </authorList>
    </citation>
    <scope>NUCLEOTIDE SEQUENCE [LARGE SCALE GENOMIC DNA]</scope>
</reference>
<dbReference type="EMBL" id="CAUYUJ010016160">
    <property type="protein sequence ID" value="CAK0862435.1"/>
    <property type="molecule type" value="Genomic_DNA"/>
</dbReference>
<name>A0ABN9URK7_9DINO</name>
<organism evidence="1 2">
    <name type="scientific">Prorocentrum cordatum</name>
    <dbReference type="NCBI Taxonomy" id="2364126"/>
    <lineage>
        <taxon>Eukaryota</taxon>
        <taxon>Sar</taxon>
        <taxon>Alveolata</taxon>
        <taxon>Dinophyceae</taxon>
        <taxon>Prorocentrales</taxon>
        <taxon>Prorocentraceae</taxon>
        <taxon>Prorocentrum</taxon>
    </lineage>
</organism>
<evidence type="ECO:0000313" key="1">
    <source>
        <dbReference type="EMBL" id="CAK0862435.1"/>
    </source>
</evidence>
<feature type="non-terminal residue" evidence="1">
    <location>
        <position position="184"/>
    </location>
</feature>
<protein>
    <submittedName>
        <fullName evidence="1">Uncharacterized protein</fullName>
    </submittedName>
</protein>
<sequence>MFEPAADIIKKWDAAKAEVGEGGSSTDETEPTGISKKDKFMTKLLLQQTQLVLAAGIQNYQKVGKEARAAVEPIEFEGVRAAVAQGPQPAESKEALRLVVESGKSSNNKEAKLKATRCFDYQTKTDVDGKTVEETKWVFADMSHPPLMQAMCCMRENGGLQSVIAALEDDSAPRSKAAKELERT</sequence>
<comment type="caution">
    <text evidence="1">The sequence shown here is derived from an EMBL/GenBank/DDBJ whole genome shotgun (WGS) entry which is preliminary data.</text>
</comment>
<gene>
    <name evidence="1" type="ORF">PCOR1329_LOCUS50851</name>
</gene>